<feature type="region of interest" description="Disordered" evidence="1">
    <location>
        <begin position="230"/>
        <end position="250"/>
    </location>
</feature>
<protein>
    <submittedName>
        <fullName evidence="2">Uncharacterized protein</fullName>
    </submittedName>
</protein>
<name>A0A9K3Q894_9STRA</name>
<feature type="region of interest" description="Disordered" evidence="1">
    <location>
        <begin position="70"/>
        <end position="134"/>
    </location>
</feature>
<gene>
    <name evidence="2" type="ORF">IV203_017991</name>
</gene>
<dbReference type="Proteomes" id="UP000693970">
    <property type="component" value="Unassembled WGS sequence"/>
</dbReference>
<keyword evidence="3" id="KW-1185">Reference proteome</keyword>
<reference evidence="2" key="1">
    <citation type="journal article" date="2021" name="Sci. Rep.">
        <title>Diploid genomic architecture of Nitzschia inconspicua, an elite biomass production diatom.</title>
        <authorList>
            <person name="Oliver A."/>
            <person name="Podell S."/>
            <person name="Pinowska A."/>
            <person name="Traller J.C."/>
            <person name="Smith S.R."/>
            <person name="McClure R."/>
            <person name="Beliaev A."/>
            <person name="Bohutskyi P."/>
            <person name="Hill E.A."/>
            <person name="Rabines A."/>
            <person name="Zheng H."/>
            <person name="Allen L.Z."/>
            <person name="Kuo A."/>
            <person name="Grigoriev I.V."/>
            <person name="Allen A.E."/>
            <person name="Hazlebeck D."/>
            <person name="Allen E.E."/>
        </authorList>
    </citation>
    <scope>NUCLEOTIDE SEQUENCE</scope>
    <source>
        <strain evidence="2">Hildebrandi</strain>
    </source>
</reference>
<feature type="compositionally biased region" description="Basic residues" evidence="1">
    <location>
        <begin position="78"/>
        <end position="91"/>
    </location>
</feature>
<dbReference type="EMBL" id="JAGRRH010000003">
    <property type="protein sequence ID" value="KAG7371849.1"/>
    <property type="molecule type" value="Genomic_DNA"/>
</dbReference>
<evidence type="ECO:0000313" key="2">
    <source>
        <dbReference type="EMBL" id="KAG7371849.1"/>
    </source>
</evidence>
<comment type="caution">
    <text evidence="2">The sequence shown here is derived from an EMBL/GenBank/DDBJ whole genome shotgun (WGS) entry which is preliminary data.</text>
</comment>
<evidence type="ECO:0000256" key="1">
    <source>
        <dbReference type="SAM" id="MobiDB-lite"/>
    </source>
</evidence>
<dbReference type="AlphaFoldDB" id="A0A9K3Q894"/>
<evidence type="ECO:0000313" key="3">
    <source>
        <dbReference type="Proteomes" id="UP000693970"/>
    </source>
</evidence>
<sequence>MPASSYEDSLSSLGNASLTTFLSTLLKDEEMNKFEVVVDNAKPDNNNSFHSLKLVEDTPKCKWQNLVRNDSDSDIRSTRRGNKLRSRRSNANRRSTSVRQTLSDPDLCMQMPRRKESPMPVTQKKSPGRMTVRSESDLLRMPQRLQSPIGDKECIHSTNNTRNATWDMTKLKKKSDMVNMFLDMMIAGEDDARKPTSPNTATTSFKGEMMLDTTSTASCWLGKPKLSHIEKVPSMPRHPSKKPHRSALTNELRKSLVNDFRRDEEQFGKAIT</sequence>
<proteinExistence type="predicted"/>
<accession>A0A9K3Q894</accession>
<organism evidence="2 3">
    <name type="scientific">Nitzschia inconspicua</name>
    <dbReference type="NCBI Taxonomy" id="303405"/>
    <lineage>
        <taxon>Eukaryota</taxon>
        <taxon>Sar</taxon>
        <taxon>Stramenopiles</taxon>
        <taxon>Ochrophyta</taxon>
        <taxon>Bacillariophyta</taxon>
        <taxon>Bacillariophyceae</taxon>
        <taxon>Bacillariophycidae</taxon>
        <taxon>Bacillariales</taxon>
        <taxon>Bacillariaceae</taxon>
        <taxon>Nitzschia</taxon>
    </lineage>
</organism>
<reference evidence="2" key="2">
    <citation type="submission" date="2021-04" db="EMBL/GenBank/DDBJ databases">
        <authorList>
            <person name="Podell S."/>
        </authorList>
    </citation>
    <scope>NUCLEOTIDE SEQUENCE</scope>
    <source>
        <strain evidence="2">Hildebrandi</strain>
    </source>
</reference>